<dbReference type="PANTHER" id="PTHR42730:SF1">
    <property type="entry name" value="2-OXOGLUTARATE SYNTHASE SUBUNIT KORC"/>
    <property type="match status" value="1"/>
</dbReference>
<evidence type="ECO:0000313" key="3">
    <source>
        <dbReference type="EMBL" id="BCB25736.1"/>
    </source>
</evidence>
<evidence type="ECO:0000256" key="1">
    <source>
        <dbReference type="ARBA" id="ARBA00023002"/>
    </source>
</evidence>
<dbReference type="RefSeq" id="WP_173060234.1">
    <property type="nucleotide sequence ID" value="NZ_AP022853.1"/>
</dbReference>
<reference evidence="4" key="1">
    <citation type="submission" date="2020-03" db="EMBL/GenBank/DDBJ databases">
        <title>Complete genome sequence of sulfur-oxidizing bacterium skT11.</title>
        <authorList>
            <person name="Kanda M."/>
            <person name="Kojima H."/>
            <person name="Fukui M."/>
        </authorList>
    </citation>
    <scope>NUCLEOTIDE SEQUENCE [LARGE SCALE GENOMIC DNA]</scope>
    <source>
        <strain evidence="4">skT11</strain>
    </source>
</reference>
<dbReference type="GO" id="GO:0016903">
    <property type="term" value="F:oxidoreductase activity, acting on the aldehyde or oxo group of donors"/>
    <property type="evidence" value="ECO:0007669"/>
    <property type="project" value="InterPro"/>
</dbReference>
<protein>
    <submittedName>
        <fullName evidence="3">2-oxoglutarate ferredoxin oxidoreductase subunit gamma</fullName>
    </submittedName>
</protein>
<keyword evidence="1" id="KW-0560">Oxidoreductase</keyword>
<dbReference type="AlphaFoldDB" id="A0A6F8V9Q9"/>
<accession>A0A6F8V9Q9</accession>
<dbReference type="PANTHER" id="PTHR42730">
    <property type="entry name" value="2-OXOGLUTARATE SYNTHASE SUBUNIT KORC"/>
    <property type="match status" value="1"/>
</dbReference>
<dbReference type="SUPFAM" id="SSF53323">
    <property type="entry name" value="Pyruvate-ferredoxin oxidoreductase, PFOR, domain III"/>
    <property type="match status" value="1"/>
</dbReference>
<dbReference type="KEGG" id="slac:SKTS_06220"/>
<sequence length="189" mass="20497">MSTQEIRFSGFGGQGIIRCALITGKALSLYDDKFATMTQSFGPEARGSACAAQLVVSDERVLYPYITQPGILMALSQEAYDKYYGELPKGGVLIVEQDLVKLHSDHADLALMRVPATRFAEALGNRLFTNLVALGFFTAVTEVVTADAMKKALPGLVPDRFLKINLRAFEKGYEHGLQLMGQGAAESVS</sequence>
<evidence type="ECO:0000259" key="2">
    <source>
        <dbReference type="Pfam" id="PF01558"/>
    </source>
</evidence>
<dbReference type="Pfam" id="PF01558">
    <property type="entry name" value="POR"/>
    <property type="match status" value="1"/>
</dbReference>
<dbReference type="Gene3D" id="3.40.920.10">
    <property type="entry name" value="Pyruvate-ferredoxin oxidoreductase, PFOR, domain III"/>
    <property type="match status" value="1"/>
</dbReference>
<dbReference type="InterPro" id="IPR019752">
    <property type="entry name" value="Pyrv/ketoisovalerate_OxRed_cat"/>
</dbReference>
<evidence type="ECO:0000313" key="4">
    <source>
        <dbReference type="Proteomes" id="UP000502260"/>
    </source>
</evidence>
<organism evidence="3 4">
    <name type="scientific">Sulfurimicrobium lacus</name>
    <dbReference type="NCBI Taxonomy" id="2715678"/>
    <lineage>
        <taxon>Bacteria</taxon>
        <taxon>Pseudomonadati</taxon>
        <taxon>Pseudomonadota</taxon>
        <taxon>Betaproteobacteria</taxon>
        <taxon>Nitrosomonadales</taxon>
        <taxon>Sulfuricellaceae</taxon>
        <taxon>Sulfurimicrobium</taxon>
    </lineage>
</organism>
<dbReference type="InterPro" id="IPR002869">
    <property type="entry name" value="Pyrv_flavodox_OxRed_cen"/>
</dbReference>
<dbReference type="EMBL" id="AP022853">
    <property type="protein sequence ID" value="BCB25736.1"/>
    <property type="molecule type" value="Genomic_DNA"/>
</dbReference>
<feature type="domain" description="Pyruvate/ketoisovalerate oxidoreductase catalytic" evidence="2">
    <location>
        <begin position="12"/>
        <end position="174"/>
    </location>
</feature>
<keyword evidence="4" id="KW-1185">Reference proteome</keyword>
<proteinExistence type="predicted"/>
<gene>
    <name evidence="3" type="ORF">SKTS_06220</name>
</gene>
<dbReference type="InterPro" id="IPR052554">
    <property type="entry name" value="2-oxoglutarate_synth_KorC"/>
</dbReference>
<dbReference type="Proteomes" id="UP000502260">
    <property type="component" value="Chromosome"/>
</dbReference>
<name>A0A6F8V9Q9_9PROT</name>